<dbReference type="SUPFAM" id="SSF47473">
    <property type="entry name" value="EF-hand"/>
    <property type="match status" value="1"/>
</dbReference>
<keyword evidence="5" id="KW-0687">Ribonucleoprotein</keyword>
<dbReference type="Gene3D" id="1.10.8.50">
    <property type="match status" value="1"/>
</dbReference>
<dbReference type="PROSITE" id="PS50222">
    <property type="entry name" value="EF_HAND_2"/>
    <property type="match status" value="2"/>
</dbReference>
<dbReference type="PROSITE" id="PS00646">
    <property type="entry name" value="RIBOSOMAL_S13_1"/>
    <property type="match status" value="1"/>
</dbReference>
<keyword evidence="3" id="KW-0106">Calcium</keyword>
<dbReference type="Gene3D" id="1.10.238.10">
    <property type="entry name" value="EF-hand"/>
    <property type="match status" value="2"/>
</dbReference>
<dbReference type="PANTHER" id="PTHR10871">
    <property type="entry name" value="30S RIBOSOMAL PROTEIN S13/40S RIBOSOMAL PROTEIN S18"/>
    <property type="match status" value="1"/>
</dbReference>
<dbReference type="GO" id="GO:0006412">
    <property type="term" value="P:translation"/>
    <property type="evidence" value="ECO:0007669"/>
    <property type="project" value="InterPro"/>
</dbReference>
<reference evidence="7 8" key="1">
    <citation type="submission" date="2019-06" db="EMBL/GenBank/DDBJ databases">
        <title>A chromosomal-level reference genome of Carpinus fangiana (Coryloideae, Betulaceae).</title>
        <authorList>
            <person name="Yang X."/>
            <person name="Wang Z."/>
            <person name="Zhang L."/>
            <person name="Hao G."/>
            <person name="Liu J."/>
            <person name="Yang Y."/>
        </authorList>
    </citation>
    <scope>NUCLEOTIDE SEQUENCE [LARGE SCALE GENOMIC DNA]</scope>
    <source>
        <strain evidence="7">Cfa_2016G</strain>
        <tissue evidence="7">Leaf</tissue>
    </source>
</reference>
<evidence type="ECO:0000313" key="8">
    <source>
        <dbReference type="Proteomes" id="UP000327013"/>
    </source>
</evidence>
<dbReference type="InterPro" id="IPR018247">
    <property type="entry name" value="EF_Hand_1_Ca_BS"/>
</dbReference>
<dbReference type="SMART" id="SM00054">
    <property type="entry name" value="EFh"/>
    <property type="match status" value="2"/>
</dbReference>
<dbReference type="InterPro" id="IPR002048">
    <property type="entry name" value="EF_hand_dom"/>
</dbReference>
<feature type="domain" description="EF-hand" evidence="6">
    <location>
        <begin position="19"/>
        <end position="50"/>
    </location>
</feature>
<feature type="domain" description="EF-hand" evidence="6">
    <location>
        <begin position="51"/>
        <end position="86"/>
    </location>
</feature>
<dbReference type="Gene3D" id="4.10.910.10">
    <property type="entry name" value="30s ribosomal protein s13, domain 2"/>
    <property type="match status" value="1"/>
</dbReference>
<dbReference type="GO" id="GO:0003723">
    <property type="term" value="F:RNA binding"/>
    <property type="evidence" value="ECO:0007669"/>
    <property type="project" value="InterPro"/>
</dbReference>
<gene>
    <name evidence="7" type="ORF">FH972_015965</name>
</gene>
<dbReference type="SUPFAM" id="SSF46946">
    <property type="entry name" value="S13-like H2TH domain"/>
    <property type="match status" value="1"/>
</dbReference>
<dbReference type="PROSITE" id="PS00018">
    <property type="entry name" value="EF_HAND_1"/>
    <property type="match status" value="2"/>
</dbReference>
<dbReference type="Pfam" id="PF00416">
    <property type="entry name" value="Ribosomal_S13"/>
    <property type="match status" value="1"/>
</dbReference>
<dbReference type="HAMAP" id="MF_01315">
    <property type="entry name" value="Ribosomal_uS13"/>
    <property type="match status" value="1"/>
</dbReference>
<evidence type="ECO:0000256" key="4">
    <source>
        <dbReference type="ARBA" id="ARBA00022980"/>
    </source>
</evidence>
<dbReference type="GO" id="GO:0005739">
    <property type="term" value="C:mitochondrion"/>
    <property type="evidence" value="ECO:0007669"/>
    <property type="project" value="TreeGrafter"/>
</dbReference>
<evidence type="ECO:0000256" key="2">
    <source>
        <dbReference type="ARBA" id="ARBA00022737"/>
    </source>
</evidence>
<protein>
    <recommendedName>
        <fullName evidence="6">EF-hand domain-containing protein</fullName>
    </recommendedName>
</protein>
<dbReference type="FunFam" id="1.10.238.10:FF:000178">
    <property type="entry name" value="Calmodulin-2 A"/>
    <property type="match status" value="1"/>
</dbReference>
<evidence type="ECO:0000313" key="7">
    <source>
        <dbReference type="EMBL" id="KAE8077398.1"/>
    </source>
</evidence>
<evidence type="ECO:0000259" key="6">
    <source>
        <dbReference type="PROSITE" id="PS50222"/>
    </source>
</evidence>
<dbReference type="CDD" id="cd00051">
    <property type="entry name" value="EFh"/>
    <property type="match status" value="1"/>
</dbReference>
<dbReference type="InterPro" id="IPR027437">
    <property type="entry name" value="Rbsml_uS13_C"/>
</dbReference>
<dbReference type="OrthoDB" id="26525at2759"/>
<dbReference type="Pfam" id="PF13499">
    <property type="entry name" value="EF-hand_7"/>
    <property type="match status" value="1"/>
</dbReference>
<keyword evidence="4" id="KW-0689">Ribosomal protein</keyword>
<dbReference type="GO" id="GO:0015935">
    <property type="term" value="C:small ribosomal subunit"/>
    <property type="evidence" value="ECO:0007669"/>
    <property type="project" value="TreeGrafter"/>
</dbReference>
<evidence type="ECO:0000256" key="3">
    <source>
        <dbReference type="ARBA" id="ARBA00022837"/>
    </source>
</evidence>
<dbReference type="InterPro" id="IPR010979">
    <property type="entry name" value="Ribosomal_uS13-like_H2TH"/>
</dbReference>
<keyword evidence="2" id="KW-0677">Repeat</keyword>
<dbReference type="Proteomes" id="UP000327013">
    <property type="component" value="Chromosome 6"/>
</dbReference>
<dbReference type="GO" id="GO:0005509">
    <property type="term" value="F:calcium ion binding"/>
    <property type="evidence" value="ECO:0007669"/>
    <property type="project" value="InterPro"/>
</dbReference>
<dbReference type="PANTHER" id="PTHR10871:SF28">
    <property type="entry name" value="SMALL RIBOSOMAL SUBUNIT PROTEIN US13M"/>
    <property type="match status" value="1"/>
</dbReference>
<comment type="similarity">
    <text evidence="1">Belongs to the universal ribosomal protein uS13 family.</text>
</comment>
<dbReference type="PROSITE" id="PS50159">
    <property type="entry name" value="RIBOSOMAL_S13_2"/>
    <property type="match status" value="1"/>
</dbReference>
<accession>A0A5N6RH55</accession>
<name>A0A5N6RH55_9ROSI</name>
<keyword evidence="8" id="KW-1185">Reference proteome</keyword>
<dbReference type="InterPro" id="IPR011992">
    <property type="entry name" value="EF-hand-dom_pair"/>
</dbReference>
<dbReference type="GO" id="GO:0003735">
    <property type="term" value="F:structural constituent of ribosome"/>
    <property type="evidence" value="ECO:0007669"/>
    <property type="project" value="InterPro"/>
</dbReference>
<proteinExistence type="inferred from homology"/>
<sequence>MAQAGSLSAETETLSHICRLMEAFRAFDADNDGAITAAELGGIMGSLGYNPSEEEVSSMMQKGDTNKDGLLSIEEFLEMNTKDLELGSSAAFLKAAAEALNVDEDDVVSGEELFEAMWNMGCGLTLEDCQNIVASMDGDGDGADHAWFTWISRNRFRYWSSTPPKFIGSREGILIGGRGSGQFGKESHEVGREESGGGSGTNSGYWRCSKLTRSLYASGMEILSTLTTSTIVFLKCKLRQVKVLEIGKLRGVRVQCINIGGGVGEIPDSKRLRIALQHIHGIGRSRARQILAELSIENKLARELTGREAYSLREELSRYMTGHDLHNQVTKDIARLMEIQSYRGIRHSQGLPCRGQRTHTNARTWKGKAVAIAGKKKA</sequence>
<evidence type="ECO:0000256" key="5">
    <source>
        <dbReference type="ARBA" id="ARBA00023274"/>
    </source>
</evidence>
<dbReference type="EMBL" id="CM017326">
    <property type="protein sequence ID" value="KAE8077398.1"/>
    <property type="molecule type" value="Genomic_DNA"/>
</dbReference>
<dbReference type="AlphaFoldDB" id="A0A5N6RH55"/>
<dbReference type="InterPro" id="IPR001892">
    <property type="entry name" value="Ribosomal_uS13"/>
</dbReference>
<evidence type="ECO:0000256" key="1">
    <source>
        <dbReference type="ARBA" id="ARBA00008080"/>
    </source>
</evidence>
<organism evidence="7 8">
    <name type="scientific">Carpinus fangiana</name>
    <dbReference type="NCBI Taxonomy" id="176857"/>
    <lineage>
        <taxon>Eukaryota</taxon>
        <taxon>Viridiplantae</taxon>
        <taxon>Streptophyta</taxon>
        <taxon>Embryophyta</taxon>
        <taxon>Tracheophyta</taxon>
        <taxon>Spermatophyta</taxon>
        <taxon>Magnoliopsida</taxon>
        <taxon>eudicotyledons</taxon>
        <taxon>Gunneridae</taxon>
        <taxon>Pentapetalae</taxon>
        <taxon>rosids</taxon>
        <taxon>fabids</taxon>
        <taxon>Fagales</taxon>
        <taxon>Betulaceae</taxon>
        <taxon>Carpinus</taxon>
    </lineage>
</organism>
<dbReference type="InterPro" id="IPR018269">
    <property type="entry name" value="Ribosomal_uS13_CS"/>
</dbReference>